<dbReference type="PANTHER" id="PTHR48090">
    <property type="entry name" value="UNDECAPRENYL-PHOSPHATE 4-DEOXY-4-FORMAMIDO-L-ARABINOSE TRANSFERASE-RELATED"/>
    <property type="match status" value="1"/>
</dbReference>
<evidence type="ECO:0000313" key="2">
    <source>
        <dbReference type="EMBL" id="KKP69548.1"/>
    </source>
</evidence>
<sequence>MNQDTLIIIPAFNEEKTIGDVVKDLQNGGFRSILVVDDGSTDRTNNVLKNYKIQYVRHLVNLGYGAALRTGFQYALDHNYKHVITCDADSQHLTSDIIKVNQRLHQEKCEVVLGIRVDTNKHKTPFLRKKFVTVANILNTFLSGVTTRDSQCGLRGYKKEALSKMKLLSRDMEISLEILKEMKKNKLKYQEVIIVPVYTKYSMSKGQGLIKGFETIYKLLIKEL</sequence>
<comment type="caution">
    <text evidence="2">The sequence shown here is derived from an EMBL/GenBank/DDBJ whole genome shotgun (WGS) entry which is preliminary data.</text>
</comment>
<gene>
    <name evidence="2" type="ORF">UR67_C0005G0037</name>
</gene>
<dbReference type="InterPro" id="IPR050256">
    <property type="entry name" value="Glycosyltransferase_2"/>
</dbReference>
<protein>
    <submittedName>
        <fullName evidence="2">Glycosyl transferase, family 2</fullName>
    </submittedName>
</protein>
<dbReference type="Gene3D" id="3.90.550.10">
    <property type="entry name" value="Spore Coat Polysaccharide Biosynthesis Protein SpsA, Chain A"/>
    <property type="match status" value="1"/>
</dbReference>
<evidence type="ECO:0000259" key="1">
    <source>
        <dbReference type="Pfam" id="PF00535"/>
    </source>
</evidence>
<keyword evidence="2" id="KW-0808">Transferase</keyword>
<name>A0A0G0BJB5_UNCC3</name>
<proteinExistence type="predicted"/>
<dbReference type="Pfam" id="PF00535">
    <property type="entry name" value="Glycos_transf_2"/>
    <property type="match status" value="1"/>
</dbReference>
<reference evidence="2 3" key="1">
    <citation type="journal article" date="2015" name="Nature">
        <title>rRNA introns, odd ribosomes, and small enigmatic genomes across a large radiation of phyla.</title>
        <authorList>
            <person name="Brown C.T."/>
            <person name="Hug L.A."/>
            <person name="Thomas B.C."/>
            <person name="Sharon I."/>
            <person name="Castelle C.J."/>
            <person name="Singh A."/>
            <person name="Wilkins M.J."/>
            <person name="Williams K.H."/>
            <person name="Banfield J.F."/>
        </authorList>
    </citation>
    <scope>NUCLEOTIDE SEQUENCE [LARGE SCALE GENOMIC DNA]</scope>
</reference>
<dbReference type="CDD" id="cd04179">
    <property type="entry name" value="DPM_DPG-synthase_like"/>
    <property type="match status" value="1"/>
</dbReference>
<dbReference type="InterPro" id="IPR029044">
    <property type="entry name" value="Nucleotide-diphossugar_trans"/>
</dbReference>
<dbReference type="InterPro" id="IPR001173">
    <property type="entry name" value="Glyco_trans_2-like"/>
</dbReference>
<organism evidence="2 3">
    <name type="scientific">candidate division CPR3 bacterium GW2011_GWF2_35_18</name>
    <dbReference type="NCBI Taxonomy" id="1618350"/>
    <lineage>
        <taxon>Bacteria</taxon>
        <taxon>Bacteria division CPR3</taxon>
    </lineage>
</organism>
<dbReference type="STRING" id="1618350.UR67_C0005G0037"/>
<feature type="domain" description="Glycosyltransferase 2-like" evidence="1">
    <location>
        <begin position="7"/>
        <end position="164"/>
    </location>
</feature>
<dbReference type="AlphaFoldDB" id="A0A0G0BJB5"/>
<dbReference type="EMBL" id="LBQB01000005">
    <property type="protein sequence ID" value="KKP69548.1"/>
    <property type="molecule type" value="Genomic_DNA"/>
</dbReference>
<accession>A0A0G0BJB5</accession>
<dbReference type="GO" id="GO:0016740">
    <property type="term" value="F:transferase activity"/>
    <property type="evidence" value="ECO:0007669"/>
    <property type="project" value="UniProtKB-KW"/>
</dbReference>
<dbReference type="SUPFAM" id="SSF53448">
    <property type="entry name" value="Nucleotide-diphospho-sugar transferases"/>
    <property type="match status" value="1"/>
</dbReference>
<dbReference type="Proteomes" id="UP000034581">
    <property type="component" value="Unassembled WGS sequence"/>
</dbReference>
<evidence type="ECO:0000313" key="3">
    <source>
        <dbReference type="Proteomes" id="UP000034581"/>
    </source>
</evidence>